<proteinExistence type="predicted"/>
<gene>
    <name evidence="1" type="ORF">TM448A01231_0002</name>
    <name evidence="2" type="ORF">TM448B01337_0002</name>
</gene>
<evidence type="ECO:0000313" key="2">
    <source>
        <dbReference type="EMBL" id="QJH98526.1"/>
    </source>
</evidence>
<name>A0A6H1ZNQ4_9ZZZZ</name>
<evidence type="ECO:0000313" key="1">
    <source>
        <dbReference type="EMBL" id="QJA49102.1"/>
    </source>
</evidence>
<dbReference type="EMBL" id="MT144118">
    <property type="protein sequence ID" value="QJA49102.1"/>
    <property type="molecule type" value="Genomic_DNA"/>
</dbReference>
<dbReference type="AlphaFoldDB" id="A0A6H1ZNQ4"/>
<organism evidence="1">
    <name type="scientific">viral metagenome</name>
    <dbReference type="NCBI Taxonomy" id="1070528"/>
    <lineage>
        <taxon>unclassified sequences</taxon>
        <taxon>metagenomes</taxon>
        <taxon>organismal metagenomes</taxon>
    </lineage>
</organism>
<sequence length="364" mass="40608">MNTRMVEIFPRKNYAADFTELIDINLVDPITQLVLTYEPDCAGGVGTAVGHPVRGIEKIELVDGSDVLFSLSGAEAHAVDFYHNWAQQLGKLHYLIGNYSKVIIPLNFGRFLFDEEFAIDPAKHNNLQLRIKGDIGACMEGNDDGYLTVMGHVFDQKTVSPRGFIMTKEVKQYTLANSSHEYTDLPLDFPYKQLFLRAQRYGTAPEDQIDTVKLSEDQDKKIPINGLTMTQIIDHVMGKYPTYHEPMVIGGNAAMFYYFCAPTSRVYSQVSEWRPSTGAYQCATFYQAGGRFGIIMSTAGPNWQVFIQGHVPHGVVPLLPDYSNDPADWFDVGSLKSLRLDVKGAADVGTAQTAEIIAQQVRPY</sequence>
<protein>
    <submittedName>
        <fullName evidence="1">Uncharacterized protein</fullName>
    </submittedName>
</protein>
<accession>A0A6H1ZNQ4</accession>
<reference evidence="1" key="1">
    <citation type="submission" date="2020-03" db="EMBL/GenBank/DDBJ databases">
        <title>The deep terrestrial virosphere.</title>
        <authorList>
            <person name="Holmfeldt K."/>
            <person name="Nilsson E."/>
            <person name="Simone D."/>
            <person name="Lopez-Fernandez M."/>
            <person name="Wu X."/>
            <person name="de Brujin I."/>
            <person name="Lundin D."/>
            <person name="Andersson A."/>
            <person name="Bertilsson S."/>
            <person name="Dopson M."/>
        </authorList>
    </citation>
    <scope>NUCLEOTIDE SEQUENCE</scope>
    <source>
        <strain evidence="1">TM448A01231</strain>
        <strain evidence="2">TM448B01337</strain>
    </source>
</reference>
<dbReference type="EMBL" id="MT144739">
    <property type="protein sequence ID" value="QJH98526.1"/>
    <property type="molecule type" value="Genomic_DNA"/>
</dbReference>